<feature type="region of interest" description="Disordered" evidence="1">
    <location>
        <begin position="71"/>
        <end position="117"/>
    </location>
</feature>
<sequence length="299" mass="31827">MTSSFAAQNRGSHNAHQNPVRSHKGGYLRCPFNISASYAELAEKRVRDDLARGGMGARGAAAVADKDGLLSSSTFSSSASRQVNGDDGFGGSEGRPWSRAGVGSNKLSSKEKRTQQEQAELIYGRGSLAHGDDATAGAASMGHGPSQENMFAVDSRDQAALQKVVPRAVREKVKRRKLEEVTQGRMQLGQHTHHGRTGGGGEGDERASTNADETEELTEASKNVTSWNAALVKSFALQKNRPGPPSEVAAQQKSPRQSPPAAAAAPPNASLLSDTKPKNRMQMLDALRSSALMGKKRRR</sequence>
<feature type="compositionally biased region" description="Low complexity" evidence="1">
    <location>
        <begin position="71"/>
        <end position="80"/>
    </location>
</feature>
<feature type="compositionally biased region" description="Low complexity" evidence="1">
    <location>
        <begin position="249"/>
        <end position="270"/>
    </location>
</feature>
<name>A0A0N1PDU5_LEPSE</name>
<protein>
    <submittedName>
        <fullName evidence="2">Uncharacterized protein</fullName>
    </submittedName>
</protein>
<keyword evidence="3" id="KW-1185">Reference proteome</keyword>
<evidence type="ECO:0000313" key="2">
    <source>
        <dbReference type="EMBL" id="KPI90391.1"/>
    </source>
</evidence>
<reference evidence="2 3" key="1">
    <citation type="journal article" date="2015" name="PLoS Pathog.">
        <title>Leptomonas seymouri: Adaptations to the Dixenous Life Cycle Analyzed by Genome Sequencing, Transcriptome Profiling and Co-infection with Leishmania donovani.</title>
        <authorList>
            <person name="Kraeva N."/>
            <person name="Butenko A."/>
            <person name="Hlavacova J."/>
            <person name="Kostygov A."/>
            <person name="Myskova J."/>
            <person name="Grybchuk D."/>
            <person name="Lestinova T."/>
            <person name="Votypka J."/>
            <person name="Volf P."/>
            <person name="Opperdoes F."/>
            <person name="Flegontov P."/>
            <person name="Lukes J."/>
            <person name="Yurchenko V."/>
        </authorList>
    </citation>
    <scope>NUCLEOTIDE SEQUENCE [LARGE SCALE GENOMIC DNA]</scope>
    <source>
        <strain evidence="2 3">ATCC 30220</strain>
    </source>
</reference>
<feature type="region of interest" description="Disordered" evidence="1">
    <location>
        <begin position="174"/>
        <end position="279"/>
    </location>
</feature>
<dbReference type="VEuPathDB" id="TriTrypDB:Lsey_0006_0250"/>
<dbReference type="OrthoDB" id="273582at2759"/>
<proteinExistence type="predicted"/>
<evidence type="ECO:0000256" key="1">
    <source>
        <dbReference type="SAM" id="MobiDB-lite"/>
    </source>
</evidence>
<dbReference type="OMA" id="RCPFNIS"/>
<gene>
    <name evidence="2" type="ORF">ABL78_0467</name>
</gene>
<comment type="caution">
    <text evidence="2">The sequence shown here is derived from an EMBL/GenBank/DDBJ whole genome shotgun (WGS) entry which is preliminary data.</text>
</comment>
<dbReference type="AlphaFoldDB" id="A0A0N1PDU5"/>
<accession>A0A0N1PDU5</accession>
<feature type="region of interest" description="Disordered" evidence="1">
    <location>
        <begin position="1"/>
        <end position="25"/>
    </location>
</feature>
<evidence type="ECO:0000313" key="3">
    <source>
        <dbReference type="Proteomes" id="UP000038009"/>
    </source>
</evidence>
<dbReference type="Proteomes" id="UP000038009">
    <property type="component" value="Unassembled WGS sequence"/>
</dbReference>
<organism evidence="2 3">
    <name type="scientific">Leptomonas seymouri</name>
    <dbReference type="NCBI Taxonomy" id="5684"/>
    <lineage>
        <taxon>Eukaryota</taxon>
        <taxon>Discoba</taxon>
        <taxon>Euglenozoa</taxon>
        <taxon>Kinetoplastea</taxon>
        <taxon>Metakinetoplastina</taxon>
        <taxon>Trypanosomatida</taxon>
        <taxon>Trypanosomatidae</taxon>
        <taxon>Leishmaniinae</taxon>
        <taxon>Leptomonas</taxon>
    </lineage>
</organism>
<dbReference type="EMBL" id="LJSK01000006">
    <property type="protein sequence ID" value="KPI90391.1"/>
    <property type="molecule type" value="Genomic_DNA"/>
</dbReference>
<feature type="compositionally biased region" description="Polar residues" evidence="1">
    <location>
        <begin position="1"/>
        <end position="20"/>
    </location>
</feature>